<feature type="domain" description="Copper-fist" evidence="9">
    <location>
        <begin position="1"/>
        <end position="41"/>
    </location>
</feature>
<evidence type="ECO:0000256" key="3">
    <source>
        <dbReference type="ARBA" id="ARBA00022833"/>
    </source>
</evidence>
<dbReference type="GO" id="GO:0000981">
    <property type="term" value="F:DNA-binding transcription factor activity, RNA polymerase II-specific"/>
    <property type="evidence" value="ECO:0007669"/>
    <property type="project" value="TreeGrafter"/>
</dbReference>
<comment type="caution">
    <text evidence="10">The sequence shown here is derived from an EMBL/GenBank/DDBJ whole genome shotgun (WGS) entry which is preliminary data.</text>
</comment>
<dbReference type="Proteomes" id="UP000652219">
    <property type="component" value="Unassembled WGS sequence"/>
</dbReference>
<dbReference type="Gene3D" id="3.90.430.10">
    <property type="entry name" value="Copper fist DNA-binding domain"/>
    <property type="match status" value="1"/>
</dbReference>
<dbReference type="AlphaFoldDB" id="A0A8H6JAE5"/>
<gene>
    <name evidence="10" type="ORF">CSOJ01_07046</name>
</gene>
<dbReference type="PANTHER" id="PTHR28088:SF9">
    <property type="entry name" value="TRANSCRIPTION FACTOR GRISEA, PUTATIVE (AFU_ORTHOLOGUE AFUA_1G13190)-RELATED"/>
    <property type="match status" value="1"/>
</dbReference>
<evidence type="ECO:0000256" key="6">
    <source>
        <dbReference type="ARBA" id="ARBA00023163"/>
    </source>
</evidence>
<protein>
    <submittedName>
        <fullName evidence="10">Protein GRISEA</fullName>
    </submittedName>
</protein>
<keyword evidence="2" id="KW-0479">Metal-binding</keyword>
<keyword evidence="4" id="KW-0186">Copper</keyword>
<organism evidence="10 11">
    <name type="scientific">Colletotrichum sojae</name>
    <dbReference type="NCBI Taxonomy" id="2175907"/>
    <lineage>
        <taxon>Eukaryota</taxon>
        <taxon>Fungi</taxon>
        <taxon>Dikarya</taxon>
        <taxon>Ascomycota</taxon>
        <taxon>Pezizomycotina</taxon>
        <taxon>Sordariomycetes</taxon>
        <taxon>Hypocreomycetidae</taxon>
        <taxon>Glomerellales</taxon>
        <taxon>Glomerellaceae</taxon>
        <taxon>Colletotrichum</taxon>
        <taxon>Colletotrichum orchidearum species complex</taxon>
    </lineage>
</organism>
<dbReference type="PRINTS" id="PR00617">
    <property type="entry name" value="COPPERFIST"/>
</dbReference>
<keyword evidence="3" id="KW-0862">Zinc</keyword>
<comment type="subcellular location">
    <subcellularLocation>
        <location evidence="1">Nucleus</location>
    </subcellularLocation>
</comment>
<evidence type="ECO:0000256" key="5">
    <source>
        <dbReference type="ARBA" id="ARBA00023015"/>
    </source>
</evidence>
<dbReference type="InterPro" id="IPR051763">
    <property type="entry name" value="Copper_Homeo_Regul"/>
</dbReference>
<feature type="region of interest" description="Disordered" evidence="8">
    <location>
        <begin position="461"/>
        <end position="512"/>
    </location>
</feature>
<name>A0A8H6JAE5_9PEZI</name>
<dbReference type="PROSITE" id="PS50073">
    <property type="entry name" value="COPPER_FIST_2"/>
    <property type="match status" value="1"/>
</dbReference>
<dbReference type="FunFam" id="3.90.430.10:FF:000001">
    <property type="entry name" value="Copper fist DNA-binding protein"/>
    <property type="match status" value="1"/>
</dbReference>
<sequence length="562" mass="57448">MPLINGQKMACEPCIRGHRSTKCTHANERLMVPVRKPGRPLSTCPHPPARGCGCGSVTAAIPRKQKCGCGSSTATPTESSAASSIVKAESPASDAPPMSPTKGPAASFRVQKPSAKAASRKQSFDPANLERMDAAHVNILPPFDMAGPNGIPQTSAVMGMPTPRPSMDYGARPMMGSVNGGFHQPMMYPMFPQQMPGAMFSPAAAPMAMPQTNGVMSTPDASKTAQSSAPTKATNGGGSCCSGSTNGAAKASVAPTPTPASTGSSCCSGPGKSDGSTTELSSVTSSPKAVPKPKTGGGCCSSKAPPINTNVVSNAHIANGHMSPNGIAMSPFQTPIAMPQGMYQSYFQPTIFTYPPQYGSYMSPLQPAQWRQAMESLQYGQPAPHPTGFNMTTPLGFTTEGANPAVPESTSHMCSCGDGCQCIGCAAHPYNDATQDYVRSAWNSMMDDSYGATNGANGANGANGTNGTNGHMEAATTNGTGVRGVDPHANGDSSGSPPAPQTPSDAASGLSEEQALSASDFFFVTYPFDGDACAGETSSCPCGDDCQCLGCSIHNNAPLPES</sequence>
<feature type="compositionally biased region" description="Polar residues" evidence="8">
    <location>
        <begin position="211"/>
        <end position="232"/>
    </location>
</feature>
<evidence type="ECO:0000256" key="7">
    <source>
        <dbReference type="ARBA" id="ARBA00023242"/>
    </source>
</evidence>
<dbReference type="Pfam" id="PF00649">
    <property type="entry name" value="Copper-fist"/>
    <property type="match status" value="1"/>
</dbReference>
<feature type="compositionally biased region" description="Low complexity" evidence="8">
    <location>
        <begin position="71"/>
        <end position="84"/>
    </location>
</feature>
<feature type="region of interest" description="Disordered" evidence="8">
    <location>
        <begin position="68"/>
        <end position="127"/>
    </location>
</feature>
<evidence type="ECO:0000259" key="9">
    <source>
        <dbReference type="PROSITE" id="PS50073"/>
    </source>
</evidence>
<dbReference type="InterPro" id="IPR001083">
    <property type="entry name" value="Cu_fist_DNA-bd_dom"/>
</dbReference>
<dbReference type="GO" id="GO:0005634">
    <property type="term" value="C:nucleus"/>
    <property type="evidence" value="ECO:0007669"/>
    <property type="project" value="UniProtKB-SubCell"/>
</dbReference>
<evidence type="ECO:0000256" key="4">
    <source>
        <dbReference type="ARBA" id="ARBA00023008"/>
    </source>
</evidence>
<evidence type="ECO:0000256" key="2">
    <source>
        <dbReference type="ARBA" id="ARBA00022723"/>
    </source>
</evidence>
<feature type="compositionally biased region" description="Low complexity" evidence="8">
    <location>
        <begin position="461"/>
        <end position="470"/>
    </location>
</feature>
<keyword evidence="6" id="KW-0804">Transcription</keyword>
<keyword evidence="7" id="KW-0539">Nucleus</keyword>
<evidence type="ECO:0000256" key="1">
    <source>
        <dbReference type="ARBA" id="ARBA00004123"/>
    </source>
</evidence>
<dbReference type="GO" id="GO:0005507">
    <property type="term" value="F:copper ion binding"/>
    <property type="evidence" value="ECO:0007669"/>
    <property type="project" value="InterPro"/>
</dbReference>
<dbReference type="GO" id="GO:0006879">
    <property type="term" value="P:intracellular iron ion homeostasis"/>
    <property type="evidence" value="ECO:0007669"/>
    <property type="project" value="TreeGrafter"/>
</dbReference>
<dbReference type="PROSITE" id="PS01119">
    <property type="entry name" value="COPPER_FIST_1"/>
    <property type="match status" value="1"/>
</dbReference>
<feature type="region of interest" description="Disordered" evidence="8">
    <location>
        <begin position="210"/>
        <end position="302"/>
    </location>
</feature>
<dbReference type="EMBL" id="WIGN01000104">
    <property type="protein sequence ID" value="KAF6809263.1"/>
    <property type="molecule type" value="Genomic_DNA"/>
</dbReference>
<evidence type="ECO:0000313" key="10">
    <source>
        <dbReference type="EMBL" id="KAF6809263.1"/>
    </source>
</evidence>
<dbReference type="SUPFAM" id="SSF57879">
    <property type="entry name" value="Zinc domain conserved in yeast copper-regulated transcription factors"/>
    <property type="match status" value="1"/>
</dbReference>
<keyword evidence="5" id="KW-0805">Transcription regulation</keyword>
<dbReference type="GO" id="GO:0000978">
    <property type="term" value="F:RNA polymerase II cis-regulatory region sequence-specific DNA binding"/>
    <property type="evidence" value="ECO:0007669"/>
    <property type="project" value="TreeGrafter"/>
</dbReference>
<dbReference type="GO" id="GO:0006878">
    <property type="term" value="P:intracellular copper ion homeostasis"/>
    <property type="evidence" value="ECO:0007669"/>
    <property type="project" value="TreeGrafter"/>
</dbReference>
<dbReference type="SMART" id="SM01090">
    <property type="entry name" value="Copper-fist"/>
    <property type="match status" value="1"/>
</dbReference>
<feature type="compositionally biased region" description="Polar residues" evidence="8">
    <location>
        <begin position="274"/>
        <end position="287"/>
    </location>
</feature>
<dbReference type="SMART" id="SM00412">
    <property type="entry name" value="Cu_FIST"/>
    <property type="match status" value="1"/>
</dbReference>
<proteinExistence type="predicted"/>
<accession>A0A8H6JAE5</accession>
<evidence type="ECO:0000256" key="8">
    <source>
        <dbReference type="SAM" id="MobiDB-lite"/>
    </source>
</evidence>
<dbReference type="GO" id="GO:0045944">
    <property type="term" value="P:positive regulation of transcription by RNA polymerase II"/>
    <property type="evidence" value="ECO:0007669"/>
    <property type="project" value="TreeGrafter"/>
</dbReference>
<evidence type="ECO:0000313" key="11">
    <source>
        <dbReference type="Proteomes" id="UP000652219"/>
    </source>
</evidence>
<keyword evidence="11" id="KW-1185">Reference proteome</keyword>
<dbReference type="InterPro" id="IPR036395">
    <property type="entry name" value="Cu_fist_DNA-bd_dom_sf"/>
</dbReference>
<reference evidence="10 11" key="1">
    <citation type="journal article" date="2020" name="Phytopathology">
        <title>Genome Sequence Resources of Colletotrichum truncatum, C. plurivorum, C. musicola, and C. sojae: Four Species Pathogenic to Soybean (Glycine max).</title>
        <authorList>
            <person name="Rogerio F."/>
            <person name="Boufleur T.R."/>
            <person name="Ciampi-Guillardi M."/>
            <person name="Sukno S.A."/>
            <person name="Thon M.R."/>
            <person name="Massola Junior N.S."/>
            <person name="Baroncelli R."/>
        </authorList>
    </citation>
    <scope>NUCLEOTIDE SEQUENCE [LARGE SCALE GENOMIC DNA]</scope>
    <source>
        <strain evidence="10 11">LFN0009</strain>
    </source>
</reference>
<dbReference type="PANTHER" id="PTHR28088">
    <property type="entry name" value="TRANSCRIPTIONAL ACTIVATOR HAA1-RELATED"/>
    <property type="match status" value="1"/>
</dbReference>